<dbReference type="PANTHER" id="PTHR22838">
    <property type="entry name" value="WD REPEAT PROTEIN 26-RELATED"/>
    <property type="match status" value="1"/>
</dbReference>
<dbReference type="InterPro" id="IPR051350">
    <property type="entry name" value="WD_repeat-ST_regulator"/>
</dbReference>
<evidence type="ECO:0000256" key="1">
    <source>
        <dbReference type="ARBA" id="ARBA00022574"/>
    </source>
</evidence>
<keyword evidence="4" id="KW-0175">Coiled coil</keyword>
<dbReference type="Gene3D" id="2.130.10.10">
    <property type="entry name" value="YVTN repeat-like/Quinoprotein amine dehydrogenase"/>
    <property type="match status" value="3"/>
</dbReference>
<evidence type="ECO:0000256" key="2">
    <source>
        <dbReference type="ARBA" id="ARBA00022737"/>
    </source>
</evidence>
<dbReference type="PROSITE" id="PS50082">
    <property type="entry name" value="WD_REPEATS_2"/>
    <property type="match status" value="3"/>
</dbReference>
<evidence type="ECO:0000313" key="5">
    <source>
        <dbReference type="EMBL" id="KAK6942341.1"/>
    </source>
</evidence>
<dbReference type="PANTHER" id="PTHR22838:SF6">
    <property type="entry name" value="WD REPEAT-CONTAINING PROTEIN 26 HOMOLOG"/>
    <property type="match status" value="1"/>
</dbReference>
<comment type="caution">
    <text evidence="5">The sequence shown here is derived from an EMBL/GenBank/DDBJ whole genome shotgun (WGS) entry which is preliminary data.</text>
</comment>
<dbReference type="Pfam" id="PF00400">
    <property type="entry name" value="WD40"/>
    <property type="match status" value="3"/>
</dbReference>
<dbReference type="AlphaFoldDB" id="A0AAN8W6L2"/>
<feature type="non-terminal residue" evidence="5">
    <location>
        <position position="532"/>
    </location>
</feature>
<name>A0AAN8W6L2_9MAGN</name>
<feature type="repeat" description="WD" evidence="3">
    <location>
        <begin position="126"/>
        <end position="158"/>
    </location>
</feature>
<dbReference type="SUPFAM" id="SSF50978">
    <property type="entry name" value="WD40 repeat-like"/>
    <property type="match status" value="1"/>
</dbReference>
<evidence type="ECO:0000256" key="4">
    <source>
        <dbReference type="SAM" id="Coils"/>
    </source>
</evidence>
<keyword evidence="1 3" id="KW-0853">WD repeat</keyword>
<feature type="coiled-coil region" evidence="4">
    <location>
        <begin position="200"/>
        <end position="241"/>
    </location>
</feature>
<reference evidence="5 6" key="1">
    <citation type="submission" date="2023-12" db="EMBL/GenBank/DDBJ databases">
        <title>A high-quality genome assembly for Dillenia turbinata (Dilleniales).</title>
        <authorList>
            <person name="Chanderbali A."/>
        </authorList>
    </citation>
    <scope>NUCLEOTIDE SEQUENCE [LARGE SCALE GENOMIC DNA]</scope>
    <source>
        <strain evidence="5">LSX21</strain>
        <tissue evidence="5">Leaf</tissue>
    </source>
</reference>
<keyword evidence="6" id="KW-1185">Reference proteome</keyword>
<dbReference type="PROSITE" id="PS50294">
    <property type="entry name" value="WD_REPEATS_REGION"/>
    <property type="match status" value="3"/>
</dbReference>
<protein>
    <submittedName>
        <fullName evidence="5">WD40 repeat</fullName>
    </submittedName>
</protein>
<organism evidence="5 6">
    <name type="scientific">Dillenia turbinata</name>
    <dbReference type="NCBI Taxonomy" id="194707"/>
    <lineage>
        <taxon>Eukaryota</taxon>
        <taxon>Viridiplantae</taxon>
        <taxon>Streptophyta</taxon>
        <taxon>Embryophyta</taxon>
        <taxon>Tracheophyta</taxon>
        <taxon>Spermatophyta</taxon>
        <taxon>Magnoliopsida</taxon>
        <taxon>eudicotyledons</taxon>
        <taxon>Gunneridae</taxon>
        <taxon>Pentapetalae</taxon>
        <taxon>Dilleniales</taxon>
        <taxon>Dilleniaceae</taxon>
        <taxon>Dillenia</taxon>
    </lineage>
</organism>
<dbReference type="EMBL" id="JBAMMX010000004">
    <property type="protein sequence ID" value="KAK6942341.1"/>
    <property type="molecule type" value="Genomic_DNA"/>
</dbReference>
<dbReference type="InterPro" id="IPR001680">
    <property type="entry name" value="WD40_rpt"/>
</dbReference>
<dbReference type="Proteomes" id="UP001370490">
    <property type="component" value="Unassembled WGS sequence"/>
</dbReference>
<evidence type="ECO:0000313" key="6">
    <source>
        <dbReference type="Proteomes" id="UP001370490"/>
    </source>
</evidence>
<feature type="repeat" description="WD" evidence="3">
    <location>
        <begin position="480"/>
        <end position="515"/>
    </location>
</feature>
<keyword evidence="2" id="KW-0677">Repeat</keyword>
<gene>
    <name evidence="5" type="ORF">RJ641_027718</name>
</gene>
<evidence type="ECO:0000256" key="3">
    <source>
        <dbReference type="PROSITE-ProRule" id="PRU00221"/>
    </source>
</evidence>
<dbReference type="SMART" id="SM00320">
    <property type="entry name" value="WD40"/>
    <property type="match status" value="5"/>
</dbReference>
<sequence length="532" mass="59929">MIPERRLEHLAEQALDVQRDSCVFHNSLDSEFSLYLEHQCSRNQIPSQTFQLQPETATPTILIWLILRELNRLDVEGSKLTLTTTYCASDYSPNAADPPAATKKVILTLVHRLTTTTTTSMIRKILEAHKDEVWFLQFLHNGKYLASLSKDQTAIIWEYGAKAKGIVHGPQTPVKDKARGEDSSSAVMLGSRIAAMDQFIMKLQIENKLKERERNEAHKKVLEREEEVASLRAKLELMEGRGSETNDVEDWSSGGVLKIVRENNQVSVKHILIGHHKLVMAVSWSPDDCQLLTCGLEEAIRGWDAEKQGVGLISCGWFPNGKGVFCGLTDRSISLWDLDGREIECWNGQRTLKISNVAITNDGKRIISICKETAIVLHDWEERYEIFTGKSDKPRNPPWGIRGENKVVGHKRTHFIIRFCFGGFKQGFIASVSEDSQHPIMHNLVHPGAGDQVNWRIKSAVPCLHVYIWHRGTGELLQALPGHSGAVNCTSWNPVNPLMLASARDDHSIQIWRLDRVNLPCEGSRCNAVLLM</sequence>
<dbReference type="InterPro" id="IPR015943">
    <property type="entry name" value="WD40/YVTN_repeat-like_dom_sf"/>
</dbReference>
<dbReference type="InterPro" id="IPR036322">
    <property type="entry name" value="WD40_repeat_dom_sf"/>
</dbReference>
<accession>A0AAN8W6L2</accession>
<feature type="repeat" description="WD" evidence="3">
    <location>
        <begin position="272"/>
        <end position="304"/>
    </location>
</feature>
<proteinExistence type="predicted"/>